<feature type="region of interest" description="Disordered" evidence="1">
    <location>
        <begin position="123"/>
        <end position="316"/>
    </location>
</feature>
<dbReference type="PANTHER" id="PTHR23011:SF41">
    <property type="entry name" value="CYCLIC NUCLEOTIDE-BINDING DOMAIN-CONTAINING PROTEIN"/>
    <property type="match status" value="1"/>
</dbReference>
<dbReference type="PANTHER" id="PTHR23011">
    <property type="entry name" value="CYCLIC NUCLEOTIDE-BINDING DOMAIN CONTAINING PROTEIN"/>
    <property type="match status" value="1"/>
</dbReference>
<feature type="compositionally biased region" description="Basic and acidic residues" evidence="1">
    <location>
        <begin position="205"/>
        <end position="223"/>
    </location>
</feature>
<dbReference type="GeneID" id="119728471"/>
<dbReference type="OrthoDB" id="166212at2759"/>
<dbReference type="PROSITE" id="PS50042">
    <property type="entry name" value="CNMP_BINDING_3"/>
    <property type="match status" value="1"/>
</dbReference>
<evidence type="ECO:0000256" key="1">
    <source>
        <dbReference type="SAM" id="MobiDB-lite"/>
    </source>
</evidence>
<organism evidence="3 4">
    <name type="scientific">Patiria miniata</name>
    <name type="common">Bat star</name>
    <name type="synonym">Asterina miniata</name>
    <dbReference type="NCBI Taxonomy" id="46514"/>
    <lineage>
        <taxon>Eukaryota</taxon>
        <taxon>Metazoa</taxon>
        <taxon>Echinodermata</taxon>
        <taxon>Eleutherozoa</taxon>
        <taxon>Asterozoa</taxon>
        <taxon>Asteroidea</taxon>
        <taxon>Valvatacea</taxon>
        <taxon>Valvatida</taxon>
        <taxon>Asterinidae</taxon>
        <taxon>Patiria</taxon>
    </lineage>
</organism>
<feature type="compositionally biased region" description="Basic and acidic residues" evidence="1">
    <location>
        <begin position="887"/>
        <end position="905"/>
    </location>
</feature>
<reference evidence="3" key="1">
    <citation type="submission" date="2022-11" db="UniProtKB">
        <authorList>
            <consortium name="EnsemblMetazoa"/>
        </authorList>
    </citation>
    <scope>IDENTIFICATION</scope>
</reference>
<feature type="compositionally biased region" description="Polar residues" evidence="1">
    <location>
        <begin position="225"/>
        <end position="234"/>
    </location>
</feature>
<feature type="region of interest" description="Disordered" evidence="1">
    <location>
        <begin position="439"/>
        <end position="458"/>
    </location>
</feature>
<dbReference type="SMART" id="SM00100">
    <property type="entry name" value="cNMP"/>
    <property type="match status" value="1"/>
</dbReference>
<dbReference type="InterPro" id="IPR014710">
    <property type="entry name" value="RmlC-like_jellyroll"/>
</dbReference>
<evidence type="ECO:0000313" key="4">
    <source>
        <dbReference type="Proteomes" id="UP000887568"/>
    </source>
</evidence>
<dbReference type="Proteomes" id="UP000887568">
    <property type="component" value="Unplaced"/>
</dbReference>
<feature type="region of interest" description="Disordered" evidence="1">
    <location>
        <begin position="1"/>
        <end position="39"/>
    </location>
</feature>
<dbReference type="Pfam" id="PF00027">
    <property type="entry name" value="cNMP_binding"/>
    <property type="match status" value="1"/>
</dbReference>
<dbReference type="CDD" id="cd00038">
    <property type="entry name" value="CAP_ED"/>
    <property type="match status" value="1"/>
</dbReference>
<feature type="compositionally biased region" description="Basic and acidic residues" evidence="1">
    <location>
        <begin position="256"/>
        <end position="279"/>
    </location>
</feature>
<dbReference type="InterPro" id="IPR018490">
    <property type="entry name" value="cNMP-bd_dom_sf"/>
</dbReference>
<feature type="region of interest" description="Disordered" evidence="1">
    <location>
        <begin position="51"/>
        <end position="87"/>
    </location>
</feature>
<feature type="domain" description="Cyclic nucleotide-binding" evidence="2">
    <location>
        <begin position="583"/>
        <end position="708"/>
    </location>
</feature>
<dbReference type="EnsemblMetazoa" id="XM_038200722.1">
    <property type="protein sequence ID" value="XP_038056650.1"/>
    <property type="gene ID" value="LOC119728471"/>
</dbReference>
<feature type="compositionally biased region" description="Pro residues" evidence="1">
    <location>
        <begin position="235"/>
        <end position="244"/>
    </location>
</feature>
<protein>
    <recommendedName>
        <fullName evidence="2">Cyclic nucleotide-binding domain-containing protein</fullName>
    </recommendedName>
</protein>
<keyword evidence="4" id="KW-1185">Reference proteome</keyword>
<dbReference type="SUPFAM" id="SSF51206">
    <property type="entry name" value="cAMP-binding domain-like"/>
    <property type="match status" value="2"/>
</dbReference>
<feature type="compositionally biased region" description="Polar residues" evidence="1">
    <location>
        <begin position="299"/>
        <end position="316"/>
    </location>
</feature>
<dbReference type="InterPro" id="IPR000595">
    <property type="entry name" value="cNMP-bd_dom"/>
</dbReference>
<sequence length="1048" mass="117571">MSTTKRRAASTHGKPPPYARPTRASITRTTADHGNIPEGKLRCTRKACSCSEDHSLTARPTPPKTRAGTGSNILGKYAHDRAGRMGRGRGYRPGQIGIQAGKGPSQLLQDRIRQLARDIKDKHVGKATEDIEASSDSSQAVTTEEQIPTNISGQTDASQIHKFGPPDSSNANAAEIFRSRQINRHRTTSENSQTVWESEESEDITGDKLSENKTESRPSHEEDSVQPSDSQTKEPTPPASPPPQRRTRRSAVFEPPKIELNKTESHTLFDESRTRRSEHAVPLIVQPTQEPELNERSHSPVQNTERTESDLSSNSNTITEETVPLIVEYPPDLPARYRSQGPSISESLAPSDMEDTDFPGLQRIRKISQSHSDNLDVPRTRFKSRTPSLVPTGAPLLGWAPAVGAGRGRSNSVINISSSYMARRSSVFGLSMNAGYRKDSVGTRSLSNSPTQSRRGSVADIFRRSRQSRNRRLSAYLQSYTGKERAIERLKRISKTVRIVAGICLALKSYVKTAETKQWSLIEMHLNLRADMEKTLAFDPIMFSKLRVTRGSEKLRGILSAKSSERTKEDIDVVLALLRKNKTFADYDRDTQIALAKVMEYLRYEPRRIILKEGHQASGFYIILSGTCLVNQKEIDPRNNETFVRTIDEIHAGDSFGDNELLNDCVRVVSVVCKDECEVLLVDKEDFNLIIREPLERERVKLLHFCSKQNVFEKLPTNLDFRGNNYAISAKKYKPGVVITSDISESDYIYVVQSGKCRVISEVKEIKRRAPSAKNVTRKPINDEGWKKDATLKRTLTVFETMGNRRKCVSEPKPAHIERQKTFFSLSGIKESSVKMHGSPPYFHRTAVKRLTLPAIKDRRHRNKVIKTVDFVDSDETEDPPALPKTLFDEKDQLQTKPNLEEPPDKSGMTTTWRRVSMAASAISQKEKRSNPLLYLKPSRLKSTYAEVAVLTEGDVFGVETLVTSSQSDTRLSLVSEGVDCIVISKKFFATQATVSTIQQSTKKAIDYPSAEYTLNKIRQARAWSSYKESLVREVCNHKLSKAGELSR</sequence>
<feature type="compositionally biased region" description="Polar residues" evidence="1">
    <location>
        <begin position="442"/>
        <end position="455"/>
    </location>
</feature>
<dbReference type="RefSeq" id="XP_038056650.1">
    <property type="nucleotide sequence ID" value="XM_038200722.1"/>
</dbReference>
<dbReference type="Gene3D" id="2.60.120.10">
    <property type="entry name" value="Jelly Rolls"/>
    <property type="match status" value="2"/>
</dbReference>
<feature type="compositionally biased region" description="Polar residues" evidence="1">
    <location>
        <begin position="134"/>
        <end position="158"/>
    </location>
</feature>
<name>A0A913ZZ99_PATMI</name>
<feature type="region of interest" description="Disordered" evidence="1">
    <location>
        <begin position="874"/>
        <end position="909"/>
    </location>
</feature>
<evidence type="ECO:0000259" key="2">
    <source>
        <dbReference type="PROSITE" id="PS50042"/>
    </source>
</evidence>
<dbReference type="OMA" id="FFATHAT"/>
<dbReference type="AlphaFoldDB" id="A0A913ZZ99"/>
<accession>A0A913ZZ99</accession>
<evidence type="ECO:0000313" key="3">
    <source>
        <dbReference type="EnsemblMetazoa" id="XP_038056650.1"/>
    </source>
</evidence>
<proteinExistence type="predicted"/>